<feature type="compositionally biased region" description="Pro residues" evidence="1">
    <location>
        <begin position="51"/>
        <end position="61"/>
    </location>
</feature>
<keyword evidence="3" id="KW-1185">Reference proteome</keyword>
<gene>
    <name evidence="2" type="ORF">PanWU01x14_081270</name>
</gene>
<sequence>MELSFLREKRHHPDGTEAIVITSPKTTIDWQDTAREQKESGGEAYASMPTALPPPLSTIGG</sequence>
<accession>A0A2P5DAZ7</accession>
<evidence type="ECO:0000313" key="2">
    <source>
        <dbReference type="EMBL" id="PON70458.1"/>
    </source>
</evidence>
<dbReference type="Proteomes" id="UP000237105">
    <property type="component" value="Unassembled WGS sequence"/>
</dbReference>
<dbReference type="EMBL" id="JXTB01000050">
    <property type="protein sequence ID" value="PON70458.1"/>
    <property type="molecule type" value="Genomic_DNA"/>
</dbReference>
<protein>
    <submittedName>
        <fullName evidence="2">Uncharacterized protein</fullName>
    </submittedName>
</protein>
<reference evidence="3" key="1">
    <citation type="submission" date="2016-06" db="EMBL/GenBank/DDBJ databases">
        <title>Parallel loss of symbiosis genes in relatives of nitrogen-fixing non-legume Parasponia.</title>
        <authorList>
            <person name="Van Velzen R."/>
            <person name="Holmer R."/>
            <person name="Bu F."/>
            <person name="Rutten L."/>
            <person name="Van Zeijl A."/>
            <person name="Liu W."/>
            <person name="Santuari L."/>
            <person name="Cao Q."/>
            <person name="Sharma T."/>
            <person name="Shen D."/>
            <person name="Roswanjaya Y."/>
            <person name="Wardhani T."/>
            <person name="Kalhor M.S."/>
            <person name="Jansen J."/>
            <person name="Van den Hoogen J."/>
            <person name="Gungor B."/>
            <person name="Hartog M."/>
            <person name="Hontelez J."/>
            <person name="Verver J."/>
            <person name="Yang W.-C."/>
            <person name="Schijlen E."/>
            <person name="Repin R."/>
            <person name="Schilthuizen M."/>
            <person name="Schranz E."/>
            <person name="Heidstra R."/>
            <person name="Miyata K."/>
            <person name="Fedorova E."/>
            <person name="Kohlen W."/>
            <person name="Bisseling T."/>
            <person name="Smit S."/>
            <person name="Geurts R."/>
        </authorList>
    </citation>
    <scope>NUCLEOTIDE SEQUENCE [LARGE SCALE GENOMIC DNA]</scope>
    <source>
        <strain evidence="3">cv. WU1-14</strain>
    </source>
</reference>
<feature type="region of interest" description="Disordered" evidence="1">
    <location>
        <begin position="33"/>
        <end position="61"/>
    </location>
</feature>
<evidence type="ECO:0000256" key="1">
    <source>
        <dbReference type="SAM" id="MobiDB-lite"/>
    </source>
</evidence>
<proteinExistence type="predicted"/>
<organism evidence="2 3">
    <name type="scientific">Parasponia andersonii</name>
    <name type="common">Sponia andersonii</name>
    <dbReference type="NCBI Taxonomy" id="3476"/>
    <lineage>
        <taxon>Eukaryota</taxon>
        <taxon>Viridiplantae</taxon>
        <taxon>Streptophyta</taxon>
        <taxon>Embryophyta</taxon>
        <taxon>Tracheophyta</taxon>
        <taxon>Spermatophyta</taxon>
        <taxon>Magnoliopsida</taxon>
        <taxon>eudicotyledons</taxon>
        <taxon>Gunneridae</taxon>
        <taxon>Pentapetalae</taxon>
        <taxon>rosids</taxon>
        <taxon>fabids</taxon>
        <taxon>Rosales</taxon>
        <taxon>Cannabaceae</taxon>
        <taxon>Parasponia</taxon>
    </lineage>
</organism>
<evidence type="ECO:0000313" key="3">
    <source>
        <dbReference type="Proteomes" id="UP000237105"/>
    </source>
</evidence>
<comment type="caution">
    <text evidence="2">The sequence shown here is derived from an EMBL/GenBank/DDBJ whole genome shotgun (WGS) entry which is preliminary data.</text>
</comment>
<dbReference type="AlphaFoldDB" id="A0A2P5DAZ7"/>
<name>A0A2P5DAZ7_PARAD</name>